<dbReference type="InterPro" id="IPR036097">
    <property type="entry name" value="HisK_dim/P_sf"/>
</dbReference>
<keyword evidence="5" id="KW-0808">Transferase</keyword>
<gene>
    <name evidence="12" type="ORF">B0I29_113146</name>
</gene>
<evidence type="ECO:0000256" key="6">
    <source>
        <dbReference type="ARBA" id="ARBA00022741"/>
    </source>
</evidence>
<evidence type="ECO:0000256" key="10">
    <source>
        <dbReference type="ARBA" id="ARBA00039401"/>
    </source>
</evidence>
<evidence type="ECO:0000256" key="5">
    <source>
        <dbReference type="ARBA" id="ARBA00022679"/>
    </source>
</evidence>
<dbReference type="GO" id="GO:0000155">
    <property type="term" value="F:phosphorelay sensor kinase activity"/>
    <property type="evidence" value="ECO:0007669"/>
    <property type="project" value="InterPro"/>
</dbReference>
<dbReference type="InterPro" id="IPR036890">
    <property type="entry name" value="HATPase_C_sf"/>
</dbReference>
<keyword evidence="7 12" id="KW-0418">Kinase</keyword>
<evidence type="ECO:0000313" key="12">
    <source>
        <dbReference type="EMBL" id="RAK32850.1"/>
    </source>
</evidence>
<keyword evidence="6" id="KW-0547">Nucleotide-binding</keyword>
<dbReference type="SUPFAM" id="SSF55874">
    <property type="entry name" value="ATPase domain of HSP90 chaperone/DNA topoisomerase II/histidine kinase"/>
    <property type="match status" value="1"/>
</dbReference>
<evidence type="ECO:0000256" key="7">
    <source>
        <dbReference type="ARBA" id="ARBA00022777"/>
    </source>
</evidence>
<proteinExistence type="predicted"/>
<reference evidence="12 13" key="1">
    <citation type="submission" date="2018-06" db="EMBL/GenBank/DDBJ databases">
        <title>Genomic Encyclopedia of Type Strains, Phase III (KMG-III): the genomes of soil and plant-associated and newly described type strains.</title>
        <authorList>
            <person name="Whitman W."/>
        </authorList>
    </citation>
    <scope>NUCLEOTIDE SEQUENCE [LARGE SCALE GENOMIC DNA]</scope>
    <source>
        <strain evidence="12 13">CGMCC 4.7090</strain>
    </source>
</reference>
<dbReference type="CDD" id="cd00082">
    <property type="entry name" value="HisKA"/>
    <property type="match status" value="1"/>
</dbReference>
<protein>
    <recommendedName>
        <fullName evidence="10">Sensor-like histidine kinase SenX3</fullName>
        <ecNumber evidence="3">2.7.13.3</ecNumber>
    </recommendedName>
</protein>
<evidence type="ECO:0000256" key="4">
    <source>
        <dbReference type="ARBA" id="ARBA00022553"/>
    </source>
</evidence>
<dbReference type="InterPro" id="IPR003661">
    <property type="entry name" value="HisK_dim/P_dom"/>
</dbReference>
<keyword evidence="8" id="KW-0067">ATP-binding</keyword>
<dbReference type="InterPro" id="IPR003594">
    <property type="entry name" value="HATPase_dom"/>
</dbReference>
<dbReference type="SMART" id="SM00387">
    <property type="entry name" value="HATPase_c"/>
    <property type="match status" value="1"/>
</dbReference>
<dbReference type="Pfam" id="PF02518">
    <property type="entry name" value="HATPase_c"/>
    <property type="match status" value="1"/>
</dbReference>
<organism evidence="12 13">
    <name type="scientific">Actinoplanes lutulentus</name>
    <dbReference type="NCBI Taxonomy" id="1287878"/>
    <lineage>
        <taxon>Bacteria</taxon>
        <taxon>Bacillati</taxon>
        <taxon>Actinomycetota</taxon>
        <taxon>Actinomycetes</taxon>
        <taxon>Micromonosporales</taxon>
        <taxon>Micromonosporaceae</taxon>
        <taxon>Actinoplanes</taxon>
    </lineage>
</organism>
<feature type="domain" description="Histidine kinase" evidence="11">
    <location>
        <begin position="148"/>
        <end position="363"/>
    </location>
</feature>
<comment type="subcellular location">
    <subcellularLocation>
        <location evidence="2">Cell membrane</location>
    </subcellularLocation>
</comment>
<dbReference type="Proteomes" id="UP000249341">
    <property type="component" value="Unassembled WGS sequence"/>
</dbReference>
<dbReference type="Pfam" id="PF00512">
    <property type="entry name" value="HisKA"/>
    <property type="match status" value="1"/>
</dbReference>
<dbReference type="AlphaFoldDB" id="A0A327Z897"/>
<keyword evidence="9" id="KW-0902">Two-component regulatory system</keyword>
<dbReference type="EMBL" id="QLMJ01000013">
    <property type="protein sequence ID" value="RAK32850.1"/>
    <property type="molecule type" value="Genomic_DNA"/>
</dbReference>
<dbReference type="Gene3D" id="1.10.287.130">
    <property type="match status" value="1"/>
</dbReference>
<dbReference type="FunFam" id="3.30.565.10:FF:000006">
    <property type="entry name" value="Sensor histidine kinase WalK"/>
    <property type="match status" value="1"/>
</dbReference>
<comment type="catalytic activity">
    <reaction evidence="1">
        <text>ATP + protein L-histidine = ADP + protein N-phospho-L-histidine.</text>
        <dbReference type="EC" id="2.7.13.3"/>
    </reaction>
</comment>
<dbReference type="InterPro" id="IPR005467">
    <property type="entry name" value="His_kinase_dom"/>
</dbReference>
<evidence type="ECO:0000259" key="11">
    <source>
        <dbReference type="PROSITE" id="PS50109"/>
    </source>
</evidence>
<evidence type="ECO:0000256" key="1">
    <source>
        <dbReference type="ARBA" id="ARBA00000085"/>
    </source>
</evidence>
<dbReference type="GO" id="GO:0007234">
    <property type="term" value="P:osmosensory signaling via phosphorelay pathway"/>
    <property type="evidence" value="ECO:0007669"/>
    <property type="project" value="TreeGrafter"/>
</dbReference>
<keyword evidence="4" id="KW-0597">Phosphoprotein</keyword>
<evidence type="ECO:0000256" key="8">
    <source>
        <dbReference type="ARBA" id="ARBA00022840"/>
    </source>
</evidence>
<dbReference type="InterPro" id="IPR004358">
    <property type="entry name" value="Sig_transdc_His_kin-like_C"/>
</dbReference>
<comment type="caution">
    <text evidence="12">The sequence shown here is derived from an EMBL/GenBank/DDBJ whole genome shotgun (WGS) entry which is preliminary data.</text>
</comment>
<dbReference type="Gene3D" id="3.30.565.10">
    <property type="entry name" value="Histidine kinase-like ATPase, C-terminal domain"/>
    <property type="match status" value="1"/>
</dbReference>
<sequence length="377" mass="40720">MTFRGRDFLGPAVGIIGGDQVSVRFVDTSGEVPVTVARWKPDVRLDGAMESWTVDFPAPVDQWRLVVLPTVGLLPATEAWLAPGAAAIGSVITVLLAALTATVVTSRDRALRRVDEATADLRDDILQREAVEQQLRRREEELVGFAGVVAHDLRSPLSNVVGYAEMIGLVDDDNLTSKQQGYLGKVRTSAGRMQELIDDLLAYATADNTTLRISEIDMVELVESIVAERRVSAPDATIDCEPLPSVQGDPSQIRQVLDNLIGNAIKYTPENQAATITITAADDAADPDLCRIDVADRGIGIPESQLAEVFNAFTRAEGSEHYPGTGLGLAIVQRIVERHNGTVGVTQNTGGGTRFWFTLPKTTASVRVPKNEPEEDL</sequence>
<dbReference type="SMART" id="SM00388">
    <property type="entry name" value="HisKA"/>
    <property type="match status" value="1"/>
</dbReference>
<dbReference type="EC" id="2.7.13.3" evidence="3"/>
<evidence type="ECO:0000256" key="9">
    <source>
        <dbReference type="ARBA" id="ARBA00023012"/>
    </source>
</evidence>
<dbReference type="PANTHER" id="PTHR42878">
    <property type="entry name" value="TWO-COMPONENT HISTIDINE KINASE"/>
    <property type="match status" value="1"/>
</dbReference>
<dbReference type="PANTHER" id="PTHR42878:SF7">
    <property type="entry name" value="SENSOR HISTIDINE KINASE GLRK"/>
    <property type="match status" value="1"/>
</dbReference>
<dbReference type="GO" id="GO:0005886">
    <property type="term" value="C:plasma membrane"/>
    <property type="evidence" value="ECO:0007669"/>
    <property type="project" value="UniProtKB-SubCell"/>
</dbReference>
<dbReference type="SUPFAM" id="SSF47384">
    <property type="entry name" value="Homodimeric domain of signal transducing histidine kinase"/>
    <property type="match status" value="1"/>
</dbReference>
<dbReference type="PRINTS" id="PR00344">
    <property type="entry name" value="BCTRLSENSOR"/>
</dbReference>
<dbReference type="GO" id="GO:0030295">
    <property type="term" value="F:protein kinase activator activity"/>
    <property type="evidence" value="ECO:0007669"/>
    <property type="project" value="TreeGrafter"/>
</dbReference>
<dbReference type="PROSITE" id="PS50109">
    <property type="entry name" value="HIS_KIN"/>
    <property type="match status" value="1"/>
</dbReference>
<evidence type="ECO:0000256" key="3">
    <source>
        <dbReference type="ARBA" id="ARBA00012438"/>
    </source>
</evidence>
<dbReference type="GO" id="GO:0000156">
    <property type="term" value="F:phosphorelay response regulator activity"/>
    <property type="evidence" value="ECO:0007669"/>
    <property type="project" value="TreeGrafter"/>
</dbReference>
<name>A0A327Z897_9ACTN</name>
<dbReference type="GO" id="GO:0005524">
    <property type="term" value="F:ATP binding"/>
    <property type="evidence" value="ECO:0007669"/>
    <property type="project" value="UniProtKB-KW"/>
</dbReference>
<dbReference type="InterPro" id="IPR050351">
    <property type="entry name" value="BphY/WalK/GraS-like"/>
</dbReference>
<evidence type="ECO:0000256" key="2">
    <source>
        <dbReference type="ARBA" id="ARBA00004236"/>
    </source>
</evidence>
<keyword evidence="13" id="KW-1185">Reference proteome</keyword>
<evidence type="ECO:0000313" key="13">
    <source>
        <dbReference type="Proteomes" id="UP000249341"/>
    </source>
</evidence>
<accession>A0A327Z897</accession>